<feature type="compositionally biased region" description="Basic and acidic residues" evidence="1">
    <location>
        <begin position="295"/>
        <end position="312"/>
    </location>
</feature>
<evidence type="ECO:0000313" key="3">
    <source>
        <dbReference type="Proteomes" id="UP000032702"/>
    </source>
</evidence>
<protein>
    <submittedName>
        <fullName evidence="2">Uncharacterized protein</fullName>
    </submittedName>
</protein>
<evidence type="ECO:0000256" key="1">
    <source>
        <dbReference type="SAM" id="MobiDB-lite"/>
    </source>
</evidence>
<proteinExistence type="predicted"/>
<comment type="caution">
    <text evidence="2">The sequence shown here is derived from an EMBL/GenBank/DDBJ whole genome shotgun (WGS) entry which is preliminary data.</text>
</comment>
<reference evidence="2 3" key="1">
    <citation type="submission" date="2006-04" db="EMBL/GenBank/DDBJ databases">
        <authorList>
            <person name="Nierman W.C."/>
        </authorList>
    </citation>
    <scope>NUCLEOTIDE SEQUENCE [LARGE SCALE GENOMIC DNA]</scope>
    <source>
        <strain evidence="2 3">DW4/3-1</strain>
    </source>
</reference>
<dbReference type="Proteomes" id="UP000032702">
    <property type="component" value="Unassembled WGS sequence"/>
</dbReference>
<feature type="compositionally biased region" description="Gly residues" evidence="1">
    <location>
        <begin position="400"/>
        <end position="411"/>
    </location>
</feature>
<feature type="region of interest" description="Disordered" evidence="1">
    <location>
        <begin position="337"/>
        <end position="463"/>
    </location>
</feature>
<organism evidence="2 3">
    <name type="scientific">Stigmatella aurantiaca (strain DW4/3-1)</name>
    <dbReference type="NCBI Taxonomy" id="378806"/>
    <lineage>
        <taxon>Bacteria</taxon>
        <taxon>Pseudomonadati</taxon>
        <taxon>Myxococcota</taxon>
        <taxon>Myxococcia</taxon>
        <taxon>Myxococcales</taxon>
        <taxon>Cystobacterineae</taxon>
        <taxon>Archangiaceae</taxon>
        <taxon>Stigmatella</taxon>
    </lineage>
</organism>
<feature type="region of interest" description="Disordered" evidence="1">
    <location>
        <begin position="295"/>
        <end position="323"/>
    </location>
</feature>
<feature type="compositionally biased region" description="Basic and acidic residues" evidence="1">
    <location>
        <begin position="337"/>
        <end position="354"/>
    </location>
</feature>
<sequence>MAVPLSELWRALLPGGADGGHVPRGGGPLGDAHRRHAAVRAEAGGVRSGQCLGALRGHAGGCVGPRHLLHRGQPHPARRAALISVAHADGELAQACPLGELHDLHDGAVRHALVGLNDDDGVRVVGLGLVEGTPQLVLGDDVSPQHILPVGQHGHGQIRRARCDIRGASLGQVHLEARLGAAPRPLLDDDRAGHHEDDEQHQEEVGEGGDVDLREDPLAALIVVPRYFSHRHVRLLGSGGRGVAAGGGLGGRGGRRGGGAGALPEQLHELVPQQAQLHEHAGQARLEIVVEDHRHHGHEDAHGGGDQRLGDARHHRGRAPSAPGFHIQSQVLEGAHDAGHGAEQAHEGGERADGGQEPQVAPQPQPHLGPLPLHGRFHAAAGEPGPLQPVEPGQEDVRHGGLGALGGGAGRGQISPEQVFVDGLSEDARVLAHPPEGNDALDGDPQRHDGGEQEDGHGDAAEA</sequence>
<dbReference type="EMBL" id="AAMD01000037">
    <property type="protein sequence ID" value="EAU67229.1"/>
    <property type="molecule type" value="Genomic_DNA"/>
</dbReference>
<feature type="compositionally biased region" description="Basic and acidic residues" evidence="1">
    <location>
        <begin position="186"/>
        <end position="204"/>
    </location>
</feature>
<name>Q094V3_STIAD</name>
<feature type="compositionally biased region" description="Basic and acidic residues" evidence="1">
    <location>
        <begin position="444"/>
        <end position="463"/>
    </location>
</feature>
<feature type="region of interest" description="Disordered" evidence="1">
    <location>
        <begin position="181"/>
        <end position="210"/>
    </location>
</feature>
<gene>
    <name evidence="2" type="ORF">STIAU_7526</name>
</gene>
<dbReference type="AlphaFoldDB" id="Q094V3"/>
<accession>Q094V3</accession>
<evidence type="ECO:0000313" key="2">
    <source>
        <dbReference type="EMBL" id="EAU67229.1"/>
    </source>
</evidence>